<reference evidence="2" key="1">
    <citation type="submission" date="2021-06" db="EMBL/GenBank/DDBJ databases">
        <authorList>
            <person name="Kallberg Y."/>
            <person name="Tangrot J."/>
            <person name="Rosling A."/>
        </authorList>
    </citation>
    <scope>NUCLEOTIDE SEQUENCE</scope>
    <source>
        <strain evidence="2">IN212</strain>
    </source>
</reference>
<dbReference type="Proteomes" id="UP000789396">
    <property type="component" value="Unassembled WGS sequence"/>
</dbReference>
<evidence type="ECO:0000256" key="1">
    <source>
        <dbReference type="SAM" id="MobiDB-lite"/>
    </source>
</evidence>
<feature type="region of interest" description="Disordered" evidence="1">
    <location>
        <begin position="1"/>
        <end position="23"/>
    </location>
</feature>
<accession>A0A9N9JB74</accession>
<feature type="compositionally biased region" description="Basic residues" evidence="1">
    <location>
        <begin position="10"/>
        <end position="22"/>
    </location>
</feature>
<feature type="non-terminal residue" evidence="2">
    <location>
        <position position="57"/>
    </location>
</feature>
<dbReference type="AlphaFoldDB" id="A0A9N9JB74"/>
<dbReference type="EMBL" id="CAJVPZ010047393">
    <property type="protein sequence ID" value="CAG8772444.1"/>
    <property type="molecule type" value="Genomic_DNA"/>
</dbReference>
<evidence type="ECO:0000313" key="3">
    <source>
        <dbReference type="Proteomes" id="UP000789396"/>
    </source>
</evidence>
<feature type="non-terminal residue" evidence="2">
    <location>
        <position position="1"/>
    </location>
</feature>
<comment type="caution">
    <text evidence="2">The sequence shown here is derived from an EMBL/GenBank/DDBJ whole genome shotgun (WGS) entry which is preliminary data.</text>
</comment>
<name>A0A9N9JB74_9GLOM</name>
<keyword evidence="3" id="KW-1185">Reference proteome</keyword>
<sequence length="57" mass="6272">SSFRTDLVKSLRRTKAPKKRARSFANLHSTPKSTALYCDVTVHGKIIPLIVDSGSSE</sequence>
<protein>
    <submittedName>
        <fullName evidence="2">17915_t:CDS:1</fullName>
    </submittedName>
</protein>
<gene>
    <name evidence="2" type="ORF">RFULGI_LOCUS15154</name>
</gene>
<evidence type="ECO:0000313" key="2">
    <source>
        <dbReference type="EMBL" id="CAG8772444.1"/>
    </source>
</evidence>
<proteinExistence type="predicted"/>
<organism evidence="2 3">
    <name type="scientific">Racocetra fulgida</name>
    <dbReference type="NCBI Taxonomy" id="60492"/>
    <lineage>
        <taxon>Eukaryota</taxon>
        <taxon>Fungi</taxon>
        <taxon>Fungi incertae sedis</taxon>
        <taxon>Mucoromycota</taxon>
        <taxon>Glomeromycotina</taxon>
        <taxon>Glomeromycetes</taxon>
        <taxon>Diversisporales</taxon>
        <taxon>Gigasporaceae</taxon>
        <taxon>Racocetra</taxon>
    </lineage>
</organism>